<feature type="transmembrane region" description="Helical" evidence="11">
    <location>
        <begin position="24"/>
        <end position="45"/>
    </location>
</feature>
<dbReference type="Gene3D" id="3.30.700.10">
    <property type="entry name" value="Glycoprotein, Type 4 Pilin"/>
    <property type="match status" value="1"/>
</dbReference>
<dbReference type="InterPro" id="IPR045584">
    <property type="entry name" value="Pilin-like"/>
</dbReference>
<dbReference type="GO" id="GO:0015627">
    <property type="term" value="C:type II protein secretion system complex"/>
    <property type="evidence" value="ECO:0007669"/>
    <property type="project" value="InterPro"/>
</dbReference>
<keyword evidence="3" id="KW-1003">Cell membrane</keyword>
<feature type="domain" description="General secretion pathway GspH" evidence="12">
    <location>
        <begin position="65"/>
        <end position="174"/>
    </location>
</feature>
<keyword evidence="6 11" id="KW-0812">Transmembrane</keyword>
<evidence type="ECO:0000256" key="11">
    <source>
        <dbReference type="SAM" id="Phobius"/>
    </source>
</evidence>
<name>A0A369WGA7_9GAMM</name>
<evidence type="ECO:0000256" key="10">
    <source>
        <dbReference type="ARBA" id="ARBA00030775"/>
    </source>
</evidence>
<evidence type="ECO:0000256" key="8">
    <source>
        <dbReference type="ARBA" id="ARBA00023136"/>
    </source>
</evidence>
<keyword evidence="8 11" id="KW-0472">Membrane</keyword>
<comment type="subcellular location">
    <subcellularLocation>
        <location evidence="1">Cell inner membrane</location>
        <topology evidence="1">Single-pass membrane protein</topology>
    </subcellularLocation>
</comment>
<dbReference type="RefSeq" id="WP_114697073.1">
    <property type="nucleotide sequence ID" value="NZ_QQOH01000005.1"/>
</dbReference>
<proteinExistence type="inferred from homology"/>
<evidence type="ECO:0000256" key="1">
    <source>
        <dbReference type="ARBA" id="ARBA00004377"/>
    </source>
</evidence>
<dbReference type="Pfam" id="PF07963">
    <property type="entry name" value="N_methyl"/>
    <property type="match status" value="1"/>
</dbReference>
<dbReference type="GO" id="GO:0005886">
    <property type="term" value="C:plasma membrane"/>
    <property type="evidence" value="ECO:0007669"/>
    <property type="project" value="UniProtKB-SubCell"/>
</dbReference>
<organism evidence="13 14">
    <name type="scientific">Motiliproteus coralliicola</name>
    <dbReference type="NCBI Taxonomy" id="2283196"/>
    <lineage>
        <taxon>Bacteria</taxon>
        <taxon>Pseudomonadati</taxon>
        <taxon>Pseudomonadota</taxon>
        <taxon>Gammaproteobacteria</taxon>
        <taxon>Oceanospirillales</taxon>
        <taxon>Oceanospirillaceae</taxon>
        <taxon>Motiliproteus</taxon>
    </lineage>
</organism>
<gene>
    <name evidence="13" type="ORF">DV711_17775</name>
</gene>
<evidence type="ECO:0000313" key="14">
    <source>
        <dbReference type="Proteomes" id="UP000253769"/>
    </source>
</evidence>
<evidence type="ECO:0000259" key="12">
    <source>
        <dbReference type="Pfam" id="PF12019"/>
    </source>
</evidence>
<dbReference type="InterPro" id="IPR022346">
    <property type="entry name" value="T2SS_GspH"/>
</dbReference>
<evidence type="ECO:0000256" key="2">
    <source>
        <dbReference type="ARBA" id="ARBA00021549"/>
    </source>
</evidence>
<comment type="caution">
    <text evidence="13">The sequence shown here is derived from an EMBL/GenBank/DDBJ whole genome shotgun (WGS) entry which is preliminary data.</text>
</comment>
<reference evidence="13 14" key="1">
    <citation type="submission" date="2018-07" db="EMBL/GenBank/DDBJ databases">
        <title>Motiliproteus coralliicola sp. nov., a bacterium isolated from Coral.</title>
        <authorList>
            <person name="Wang G."/>
        </authorList>
    </citation>
    <scope>NUCLEOTIDE SEQUENCE [LARGE SCALE GENOMIC DNA]</scope>
    <source>
        <strain evidence="13 14">C34</strain>
    </source>
</reference>
<dbReference type="Pfam" id="PF12019">
    <property type="entry name" value="GspH"/>
    <property type="match status" value="1"/>
</dbReference>
<evidence type="ECO:0000256" key="4">
    <source>
        <dbReference type="ARBA" id="ARBA00022481"/>
    </source>
</evidence>
<evidence type="ECO:0000256" key="5">
    <source>
        <dbReference type="ARBA" id="ARBA00022519"/>
    </source>
</evidence>
<evidence type="ECO:0000256" key="6">
    <source>
        <dbReference type="ARBA" id="ARBA00022692"/>
    </source>
</evidence>
<dbReference type="AlphaFoldDB" id="A0A369WGA7"/>
<keyword evidence="7 11" id="KW-1133">Transmembrane helix</keyword>
<keyword evidence="4" id="KW-0488">Methylation</keyword>
<evidence type="ECO:0000313" key="13">
    <source>
        <dbReference type="EMBL" id="RDE18495.1"/>
    </source>
</evidence>
<accession>A0A369WGA7</accession>
<dbReference type="Proteomes" id="UP000253769">
    <property type="component" value="Unassembled WGS sequence"/>
</dbReference>
<evidence type="ECO:0000256" key="3">
    <source>
        <dbReference type="ARBA" id="ARBA00022475"/>
    </source>
</evidence>
<dbReference type="EMBL" id="QQOH01000005">
    <property type="protein sequence ID" value="RDE18495.1"/>
    <property type="molecule type" value="Genomic_DNA"/>
</dbReference>
<dbReference type="OrthoDB" id="5624462at2"/>
<protein>
    <recommendedName>
        <fullName evidence="2">Type II secretion system protein H</fullName>
    </recommendedName>
    <alternativeName>
        <fullName evidence="10">General secretion pathway protein H</fullName>
    </alternativeName>
</protein>
<keyword evidence="14" id="KW-1185">Reference proteome</keyword>
<evidence type="ECO:0000256" key="9">
    <source>
        <dbReference type="ARBA" id="ARBA00025772"/>
    </source>
</evidence>
<dbReference type="GO" id="GO:0015628">
    <property type="term" value="P:protein secretion by the type II secretion system"/>
    <property type="evidence" value="ECO:0007669"/>
    <property type="project" value="InterPro"/>
</dbReference>
<keyword evidence="5" id="KW-0997">Cell inner membrane</keyword>
<comment type="similarity">
    <text evidence="9">Belongs to the GSP H family.</text>
</comment>
<sequence length="179" mass="19208">MRWNSGQATQTLPKRSQTRTQRSGGFTLIELLVVLAIVAVLLTIATPNFDSVISGSRVDEARLSVATSLATARTEAIKRGERVRMCVGTSGSCDTTDSGIEDWSGGWQVQISSSSEAIQINARSDNNTVVNYNCGNVIEFDNSGERTTSSGISPCTFSITSDGTTSSLYINQTGRVRMQ</sequence>
<dbReference type="SUPFAM" id="SSF54523">
    <property type="entry name" value="Pili subunits"/>
    <property type="match status" value="1"/>
</dbReference>
<dbReference type="PROSITE" id="PS00409">
    <property type="entry name" value="PROKAR_NTER_METHYL"/>
    <property type="match status" value="1"/>
</dbReference>
<dbReference type="NCBIfam" id="TIGR02532">
    <property type="entry name" value="IV_pilin_GFxxxE"/>
    <property type="match status" value="1"/>
</dbReference>
<evidence type="ECO:0000256" key="7">
    <source>
        <dbReference type="ARBA" id="ARBA00022989"/>
    </source>
</evidence>
<dbReference type="InterPro" id="IPR012902">
    <property type="entry name" value="N_methyl_site"/>
</dbReference>